<organism evidence="1 2">
    <name type="scientific">Enterococcus faecium</name>
    <name type="common">Streptococcus faecium</name>
    <dbReference type="NCBI Taxonomy" id="1352"/>
    <lineage>
        <taxon>Bacteria</taxon>
        <taxon>Bacillati</taxon>
        <taxon>Bacillota</taxon>
        <taxon>Bacilli</taxon>
        <taxon>Lactobacillales</taxon>
        <taxon>Enterococcaceae</taxon>
        <taxon>Enterococcus</taxon>
    </lineage>
</organism>
<protein>
    <submittedName>
        <fullName evidence="1">Glycosyl transferase family 2</fullName>
    </submittedName>
</protein>
<dbReference type="CDD" id="cd00761">
    <property type="entry name" value="Glyco_tranf_GTA_type"/>
    <property type="match status" value="1"/>
</dbReference>
<accession>A0A1S9M7C6</accession>
<evidence type="ECO:0000313" key="1">
    <source>
        <dbReference type="EMBL" id="OOL83325.1"/>
    </source>
</evidence>
<dbReference type="AlphaFoldDB" id="A0A1S9M7C6"/>
<dbReference type="PANTHER" id="PTHR22916">
    <property type="entry name" value="GLYCOSYLTRANSFERASE"/>
    <property type="match status" value="1"/>
</dbReference>
<reference evidence="1 2" key="1">
    <citation type="submission" date="2017-02" db="EMBL/GenBank/DDBJ databases">
        <title>Clonality and virulence of isolates of VRE in Hematopoietic Stem Cell Transplanted (HSCT) patients.</title>
        <authorList>
            <person name="Marchi A.P."/>
            <person name="Martins R.C."/>
            <person name="Marie S.K."/>
            <person name="Levin A.S."/>
            <person name="Costa S.F."/>
        </authorList>
    </citation>
    <scope>NUCLEOTIDE SEQUENCE [LARGE SCALE GENOMIC DNA]</scope>
    <source>
        <strain evidence="1 2">LIM1759</strain>
    </source>
</reference>
<dbReference type="Pfam" id="PF00535">
    <property type="entry name" value="Glycos_transf_2"/>
    <property type="match status" value="1"/>
</dbReference>
<dbReference type="SUPFAM" id="SSF53448">
    <property type="entry name" value="Nucleotide-diphospho-sugar transferases"/>
    <property type="match status" value="1"/>
</dbReference>
<dbReference type="PANTHER" id="PTHR22916:SF3">
    <property type="entry name" value="UDP-GLCNAC:BETAGAL BETA-1,3-N-ACETYLGLUCOSAMINYLTRANSFERASE-LIKE PROTEIN 1"/>
    <property type="match status" value="1"/>
</dbReference>
<dbReference type="GO" id="GO:0016758">
    <property type="term" value="F:hexosyltransferase activity"/>
    <property type="evidence" value="ECO:0007669"/>
    <property type="project" value="UniProtKB-ARBA"/>
</dbReference>
<name>A0A1S9M7C6_ENTFC</name>
<dbReference type="InterPro" id="IPR001173">
    <property type="entry name" value="Glyco_trans_2-like"/>
</dbReference>
<dbReference type="Gene3D" id="3.90.550.10">
    <property type="entry name" value="Spore Coat Polysaccharide Biosynthesis Protein SpsA, Chain A"/>
    <property type="match status" value="1"/>
</dbReference>
<gene>
    <name evidence="1" type="ORF">B1P95_04440</name>
</gene>
<keyword evidence="1" id="KW-0808">Transferase</keyword>
<evidence type="ECO:0000313" key="2">
    <source>
        <dbReference type="Proteomes" id="UP000191171"/>
    </source>
</evidence>
<sequence length="351" mass="40382">MGGVKMNNPKFSIIVPVYNAEATIGRTIDILKELDYEEYEVVLVNDGSTDQTQEIIQELIENDERFELITTTNQGPGLARNEGIRQSKGEYLLFFDADDTPVKTILSDYDHLLEKSPKADLVVSSFVFRTMDEGRIVSEKENLVTECHYLTHEEFIKDMYQLMNEQLMYVVWNKCYRSDILKNNQILFKTYNSCEDRIFNLHYYEYCHQVIMNPKVEYIYEFEGGKGITNQYRPNKFETFKEFYSLANTVTDDINKDGMAALLLKGTTSVIFSIYSTSARTSKEKKDEAKQILSDPVIREAKQIAKTDSSAKKITKLLYNMPAPLFLSAVKVGSFVEVKMPGLMAALKRVY</sequence>
<dbReference type="InterPro" id="IPR029044">
    <property type="entry name" value="Nucleotide-diphossugar_trans"/>
</dbReference>
<proteinExistence type="predicted"/>
<dbReference type="EMBL" id="MVGJ01000019">
    <property type="protein sequence ID" value="OOL83325.1"/>
    <property type="molecule type" value="Genomic_DNA"/>
</dbReference>
<dbReference type="Proteomes" id="UP000191171">
    <property type="component" value="Unassembled WGS sequence"/>
</dbReference>
<comment type="caution">
    <text evidence="1">The sequence shown here is derived from an EMBL/GenBank/DDBJ whole genome shotgun (WGS) entry which is preliminary data.</text>
</comment>